<dbReference type="Proteomes" id="UP000664132">
    <property type="component" value="Unassembled WGS sequence"/>
</dbReference>
<reference evidence="2" key="1">
    <citation type="submission" date="2021-02" db="EMBL/GenBank/DDBJ databases">
        <title>Genome sequence Cadophora malorum strain M34.</title>
        <authorList>
            <person name="Stefanovic E."/>
            <person name="Vu D."/>
            <person name="Scully C."/>
            <person name="Dijksterhuis J."/>
            <person name="Roader J."/>
            <person name="Houbraken J."/>
        </authorList>
    </citation>
    <scope>NUCLEOTIDE SEQUENCE</scope>
    <source>
        <strain evidence="2">M34</strain>
    </source>
</reference>
<protein>
    <recommendedName>
        <fullName evidence="1">Heterokaryon incompatibility domain-containing protein</fullName>
    </recommendedName>
</protein>
<proteinExistence type="predicted"/>
<dbReference type="EMBL" id="JAFJYH010000013">
    <property type="protein sequence ID" value="KAG4425171.1"/>
    <property type="molecule type" value="Genomic_DNA"/>
</dbReference>
<dbReference type="Pfam" id="PF06985">
    <property type="entry name" value="HET"/>
    <property type="match status" value="1"/>
</dbReference>
<dbReference type="OrthoDB" id="5362512at2759"/>
<comment type="caution">
    <text evidence="2">The sequence shown here is derived from an EMBL/GenBank/DDBJ whole genome shotgun (WGS) entry which is preliminary data.</text>
</comment>
<sequence>MGGDGCSTCHRDNASLEPFTESSEVREVSLRSLDDSALTCEICAFVQDVLSLDPTTPRKSDNSYESSRIKVEDGGLRFTGQWQASLVIEVCKNGTQPNLPKPLEVSRELSCDEAAKIITEWLASCESHAECTSQDHFSRLGNIDSKTSHLELHASDESGWRSSYPKRLIWLGPNVECARLIPFPHAVVQYAALSYCWGRAREGEYVFKTDESTKLEFDKGIPLEDVPRTLKDAFQLTKKLGFDYLWVDALCIVQGNQAEWEQESAKMGLIYANAKIVLSSTQSSNVNDGVFMPRSTIPLSQDIPGPKGVMYARRNMNHEIITSCRTKSNKWWEANINNTFPVLSRGWCFQERMLATRIVHFTPTELVWECQNCRKCECGIVQSHLYPAKNNISSAFRICLKQDVGQRGVRQMWREIVRSYSVRKLTNMSDKLAALSGIAALMKSKTGDVYAAGLWKDSLPFDLLWRCDQTSDLRMKKERHPTWSWISVDGAVKWPVSQEPDQAQPLDYVTSSTFFEIGALRAEICNVRCEVAGRNEFGQVASGKIVLKTRLVEATIQSCPGGDWNDIYETQWAVKVGDSNLAPCWPDIFLSDSRMSGQNGKASGSLFLMEIMKPGEAIWTWEEALIVRQGNETTDNFERIGVAANVCSMSMNKWMACKTWFGDVEAREVVLI</sequence>
<dbReference type="PANTHER" id="PTHR33112:SF13">
    <property type="entry name" value="HETEROKARYON INCOMPATIBILITY DOMAIN-CONTAINING PROTEIN"/>
    <property type="match status" value="1"/>
</dbReference>
<dbReference type="AlphaFoldDB" id="A0A8H7WHS7"/>
<keyword evidence="3" id="KW-1185">Reference proteome</keyword>
<dbReference type="PANTHER" id="PTHR33112">
    <property type="entry name" value="DOMAIN PROTEIN, PUTATIVE-RELATED"/>
    <property type="match status" value="1"/>
</dbReference>
<name>A0A8H7WHS7_9HELO</name>
<evidence type="ECO:0000259" key="1">
    <source>
        <dbReference type="Pfam" id="PF06985"/>
    </source>
</evidence>
<gene>
    <name evidence="2" type="ORF">IFR04_001738</name>
</gene>
<feature type="domain" description="Heterokaryon incompatibility" evidence="1">
    <location>
        <begin position="190"/>
        <end position="351"/>
    </location>
</feature>
<evidence type="ECO:0000313" key="2">
    <source>
        <dbReference type="EMBL" id="KAG4425171.1"/>
    </source>
</evidence>
<organism evidence="2 3">
    <name type="scientific">Cadophora malorum</name>
    <dbReference type="NCBI Taxonomy" id="108018"/>
    <lineage>
        <taxon>Eukaryota</taxon>
        <taxon>Fungi</taxon>
        <taxon>Dikarya</taxon>
        <taxon>Ascomycota</taxon>
        <taxon>Pezizomycotina</taxon>
        <taxon>Leotiomycetes</taxon>
        <taxon>Helotiales</taxon>
        <taxon>Ploettnerulaceae</taxon>
        <taxon>Cadophora</taxon>
    </lineage>
</organism>
<accession>A0A8H7WHS7</accession>
<evidence type="ECO:0000313" key="3">
    <source>
        <dbReference type="Proteomes" id="UP000664132"/>
    </source>
</evidence>
<dbReference type="InterPro" id="IPR010730">
    <property type="entry name" value="HET"/>
</dbReference>